<evidence type="ECO:0000313" key="2">
    <source>
        <dbReference type="EMBL" id="MFC5750675.1"/>
    </source>
</evidence>
<evidence type="ECO:0000313" key="3">
    <source>
        <dbReference type="Proteomes" id="UP001596074"/>
    </source>
</evidence>
<protein>
    <submittedName>
        <fullName evidence="2">DUF397 domain-containing protein</fullName>
    </submittedName>
</protein>
<name>A0ABW1ABM0_9ACTN</name>
<dbReference type="RefSeq" id="WP_378286430.1">
    <property type="nucleotide sequence ID" value="NZ_JBHSON010000057.1"/>
</dbReference>
<comment type="caution">
    <text evidence="2">The sequence shown here is derived from an EMBL/GenBank/DDBJ whole genome shotgun (WGS) entry which is preliminary data.</text>
</comment>
<organism evidence="2 3">
    <name type="scientific">Actinomadura rugatobispora</name>
    <dbReference type="NCBI Taxonomy" id="1994"/>
    <lineage>
        <taxon>Bacteria</taxon>
        <taxon>Bacillati</taxon>
        <taxon>Actinomycetota</taxon>
        <taxon>Actinomycetes</taxon>
        <taxon>Streptosporangiales</taxon>
        <taxon>Thermomonosporaceae</taxon>
        <taxon>Actinomadura</taxon>
    </lineage>
</organism>
<gene>
    <name evidence="2" type="ORF">ACFPZN_34065</name>
</gene>
<dbReference type="EMBL" id="JBHSON010000057">
    <property type="protein sequence ID" value="MFC5750675.1"/>
    <property type="molecule type" value="Genomic_DNA"/>
</dbReference>
<dbReference type="Pfam" id="PF04149">
    <property type="entry name" value="DUF397"/>
    <property type="match status" value="1"/>
</dbReference>
<sequence length="63" mass="6875">MDISLVTWRKSSYSAEYNCVEAVSLPGAVAVRDSKDPGGPKFVLSGAAWRSLNQRIKGGRYDL</sequence>
<accession>A0ABW1ABM0</accession>
<keyword evidence="3" id="KW-1185">Reference proteome</keyword>
<proteinExistence type="predicted"/>
<feature type="domain" description="DUF397" evidence="1">
    <location>
        <begin position="7"/>
        <end position="57"/>
    </location>
</feature>
<dbReference type="InterPro" id="IPR007278">
    <property type="entry name" value="DUF397"/>
</dbReference>
<dbReference type="Proteomes" id="UP001596074">
    <property type="component" value="Unassembled WGS sequence"/>
</dbReference>
<evidence type="ECO:0000259" key="1">
    <source>
        <dbReference type="Pfam" id="PF04149"/>
    </source>
</evidence>
<reference evidence="3" key="1">
    <citation type="journal article" date="2019" name="Int. J. Syst. Evol. Microbiol.">
        <title>The Global Catalogue of Microorganisms (GCM) 10K type strain sequencing project: providing services to taxonomists for standard genome sequencing and annotation.</title>
        <authorList>
            <consortium name="The Broad Institute Genomics Platform"/>
            <consortium name="The Broad Institute Genome Sequencing Center for Infectious Disease"/>
            <person name="Wu L."/>
            <person name="Ma J."/>
        </authorList>
    </citation>
    <scope>NUCLEOTIDE SEQUENCE [LARGE SCALE GENOMIC DNA]</scope>
    <source>
        <strain evidence="3">KCTC 42087</strain>
    </source>
</reference>